<accession>A0A816FLA7</accession>
<reference evidence="3" key="1">
    <citation type="submission" date="2021-02" db="EMBL/GenBank/DDBJ databases">
        <authorList>
            <person name="Nowell W R."/>
        </authorList>
    </citation>
    <scope>NUCLEOTIDE SEQUENCE</scope>
</reference>
<keyword evidence="2" id="KW-0812">Transmembrane</keyword>
<evidence type="ECO:0000256" key="2">
    <source>
        <dbReference type="SAM" id="Phobius"/>
    </source>
</evidence>
<comment type="caution">
    <text evidence="3">The sequence shown here is derived from an EMBL/GenBank/DDBJ whole genome shotgun (WGS) entry which is preliminary data.</text>
</comment>
<name>A0A816FLA7_ADIRI</name>
<dbReference type="AlphaFoldDB" id="A0A816FLA7"/>
<feature type="compositionally biased region" description="Low complexity" evidence="1">
    <location>
        <begin position="110"/>
        <end position="124"/>
    </location>
</feature>
<evidence type="ECO:0000256" key="1">
    <source>
        <dbReference type="SAM" id="MobiDB-lite"/>
    </source>
</evidence>
<keyword evidence="2" id="KW-1133">Transmembrane helix</keyword>
<dbReference type="Proteomes" id="UP000663828">
    <property type="component" value="Unassembled WGS sequence"/>
</dbReference>
<gene>
    <name evidence="3" type="ORF">XAT740_LOCUS57260</name>
</gene>
<evidence type="ECO:0000313" key="3">
    <source>
        <dbReference type="EMBL" id="CAF1663112.1"/>
    </source>
</evidence>
<organism evidence="3 4">
    <name type="scientific">Adineta ricciae</name>
    <name type="common">Rotifer</name>
    <dbReference type="NCBI Taxonomy" id="249248"/>
    <lineage>
        <taxon>Eukaryota</taxon>
        <taxon>Metazoa</taxon>
        <taxon>Spiralia</taxon>
        <taxon>Gnathifera</taxon>
        <taxon>Rotifera</taxon>
        <taxon>Eurotatoria</taxon>
        <taxon>Bdelloidea</taxon>
        <taxon>Adinetida</taxon>
        <taxon>Adinetidae</taxon>
        <taxon>Adineta</taxon>
    </lineage>
</organism>
<feature type="non-terminal residue" evidence="3">
    <location>
        <position position="1"/>
    </location>
</feature>
<evidence type="ECO:0000313" key="4">
    <source>
        <dbReference type="Proteomes" id="UP000663828"/>
    </source>
</evidence>
<feature type="transmembrane region" description="Helical" evidence="2">
    <location>
        <begin position="57"/>
        <end position="81"/>
    </location>
</feature>
<keyword evidence="2" id="KW-0472">Membrane</keyword>
<dbReference type="EMBL" id="CAJNOR010011699">
    <property type="protein sequence ID" value="CAF1663112.1"/>
    <property type="molecule type" value="Genomic_DNA"/>
</dbReference>
<feature type="region of interest" description="Disordered" evidence="1">
    <location>
        <begin position="104"/>
        <end position="125"/>
    </location>
</feature>
<protein>
    <submittedName>
        <fullName evidence="3">Uncharacterized protein</fullName>
    </submittedName>
</protein>
<sequence>NGEIWLDIEAYDLDNENFSSVIKIRLYRSSIAGTDRSYVQIKRLSQYDILQWLKHEYIIMSIACLMGLLFVVAIILSCVYCRRESRRKTPSILTTVTDDNSTKQKIIQTSSSEQSSSAGSLYGSEKSDNITVETSDMYLFSPKRTTLMPHPTDNLTNKLFHSIQTDLSLLTEANQQIVATRGTYV</sequence>
<keyword evidence="4" id="KW-1185">Reference proteome</keyword>
<proteinExistence type="predicted"/>